<dbReference type="InterPro" id="IPR002659">
    <property type="entry name" value="Glyco_trans_31"/>
</dbReference>
<dbReference type="FunFam" id="3.90.550.50:FF:000001">
    <property type="entry name" value="Hexosyltransferase"/>
    <property type="match status" value="1"/>
</dbReference>
<reference evidence="12" key="1">
    <citation type="journal article" date="2019" name="bioRxiv">
        <title>The Genome of the Zebra Mussel, Dreissena polymorpha: A Resource for Invasive Species Research.</title>
        <authorList>
            <person name="McCartney M.A."/>
            <person name="Auch B."/>
            <person name="Kono T."/>
            <person name="Mallez S."/>
            <person name="Zhang Y."/>
            <person name="Obille A."/>
            <person name="Becker A."/>
            <person name="Abrahante J.E."/>
            <person name="Garbe J."/>
            <person name="Badalamenti J.P."/>
            <person name="Herman A."/>
            <person name="Mangelson H."/>
            <person name="Liachko I."/>
            <person name="Sullivan S."/>
            <person name="Sone E.D."/>
            <person name="Koren S."/>
            <person name="Silverstein K.A.T."/>
            <person name="Beckman K.B."/>
            <person name="Gohl D.M."/>
        </authorList>
    </citation>
    <scope>NUCLEOTIDE SEQUENCE</scope>
    <source>
        <strain evidence="12">Duluth1</strain>
        <tissue evidence="12">Whole animal</tissue>
    </source>
</reference>
<dbReference type="PANTHER" id="PTHR11214:SF3">
    <property type="entry name" value="BETA-1,3-GALACTOSYLTRANSFERASE 6"/>
    <property type="match status" value="1"/>
</dbReference>
<comment type="caution">
    <text evidence="12">The sequence shown here is derived from an EMBL/GenBank/DDBJ whole genome shotgun (WGS) entry which is preliminary data.</text>
</comment>
<dbReference type="Proteomes" id="UP000828390">
    <property type="component" value="Unassembled WGS sequence"/>
</dbReference>
<dbReference type="OrthoDB" id="6381420at2759"/>
<evidence type="ECO:0000256" key="6">
    <source>
        <dbReference type="ARBA" id="ARBA00022968"/>
    </source>
</evidence>
<evidence type="ECO:0000256" key="5">
    <source>
        <dbReference type="ARBA" id="ARBA00022692"/>
    </source>
</evidence>
<protein>
    <recommendedName>
        <fullName evidence="11">Hexosyltransferase</fullName>
        <ecNumber evidence="11">2.4.1.-</ecNumber>
    </recommendedName>
</protein>
<keyword evidence="6" id="KW-0735">Signal-anchor</keyword>
<dbReference type="EMBL" id="JAIWYP010000004">
    <property type="protein sequence ID" value="KAH3839673.1"/>
    <property type="molecule type" value="Genomic_DNA"/>
</dbReference>
<dbReference type="GO" id="GO:0006493">
    <property type="term" value="P:protein O-linked glycosylation"/>
    <property type="evidence" value="ECO:0007669"/>
    <property type="project" value="TreeGrafter"/>
</dbReference>
<evidence type="ECO:0000256" key="3">
    <source>
        <dbReference type="ARBA" id="ARBA00022676"/>
    </source>
</evidence>
<keyword evidence="5" id="KW-0812">Transmembrane</keyword>
<dbReference type="GO" id="GO:0000139">
    <property type="term" value="C:Golgi membrane"/>
    <property type="evidence" value="ECO:0007669"/>
    <property type="project" value="UniProtKB-SubCell"/>
</dbReference>
<keyword evidence="10" id="KW-0325">Glycoprotein</keyword>
<evidence type="ECO:0000256" key="10">
    <source>
        <dbReference type="ARBA" id="ARBA00023180"/>
    </source>
</evidence>
<reference evidence="12" key="2">
    <citation type="submission" date="2020-11" db="EMBL/GenBank/DDBJ databases">
        <authorList>
            <person name="McCartney M.A."/>
            <person name="Auch B."/>
            <person name="Kono T."/>
            <person name="Mallez S."/>
            <person name="Becker A."/>
            <person name="Gohl D.M."/>
            <person name="Silverstein K.A.T."/>
            <person name="Koren S."/>
            <person name="Bechman K.B."/>
            <person name="Herman A."/>
            <person name="Abrahante J.E."/>
            <person name="Garbe J."/>
        </authorList>
    </citation>
    <scope>NUCLEOTIDE SEQUENCE</scope>
    <source>
        <strain evidence="12">Duluth1</strain>
        <tissue evidence="12">Whole animal</tissue>
    </source>
</reference>
<dbReference type="PANTHER" id="PTHR11214">
    <property type="entry name" value="BETA-1,3-N-ACETYLGLUCOSAMINYLTRANSFERASE"/>
    <property type="match status" value="1"/>
</dbReference>
<sequence>MAKTRRHFRTARDRSLGIFCLLIALTSGCLFLNMSILPSINLRVDARDEQRDVTFAPTPAPTTIKGYVGMLRLMTFSDDEANPDPVSNNNSLPKHVVWVGKKTACSKNTDLFVYIPSKMENFMRRRLIRRTWGSVKSVNSISITVVFILGKPVDSNEQLMLNNEQLVHEDIIQVDVHEHYRNLSVKAVAALSWIHERCKHIRYVMKVDDDIFVNIFELTRNLLPQLHPDSLSVACHVVPAGISPIVRSENSRWYIPENLLSGRKYFPAFCSGYTVVMTAKTTQELYKNSLKQPILPVDDVYTFGILAEHLNVTFMDVKGNMSLSEASAMKSYESGDVQNFAVDVKASANIERLWVLSLQDAMKKAS</sequence>
<evidence type="ECO:0000313" key="13">
    <source>
        <dbReference type="Proteomes" id="UP000828390"/>
    </source>
</evidence>
<dbReference type="AlphaFoldDB" id="A0A9D4KHN2"/>
<comment type="subcellular location">
    <subcellularLocation>
        <location evidence="1 11">Golgi apparatus membrane</location>
        <topology evidence="1 11">Single-pass type II membrane protein</topology>
    </subcellularLocation>
</comment>
<dbReference type="GO" id="GO:0016758">
    <property type="term" value="F:hexosyltransferase activity"/>
    <property type="evidence" value="ECO:0007669"/>
    <property type="project" value="InterPro"/>
</dbReference>
<evidence type="ECO:0000256" key="9">
    <source>
        <dbReference type="ARBA" id="ARBA00023136"/>
    </source>
</evidence>
<evidence type="ECO:0000313" key="12">
    <source>
        <dbReference type="EMBL" id="KAH3839673.1"/>
    </source>
</evidence>
<evidence type="ECO:0000256" key="7">
    <source>
        <dbReference type="ARBA" id="ARBA00022989"/>
    </source>
</evidence>
<keyword evidence="9" id="KW-0472">Membrane</keyword>
<evidence type="ECO:0000256" key="1">
    <source>
        <dbReference type="ARBA" id="ARBA00004323"/>
    </source>
</evidence>
<keyword evidence="4" id="KW-0808">Transferase</keyword>
<keyword evidence="7" id="KW-1133">Transmembrane helix</keyword>
<name>A0A9D4KHN2_DREPO</name>
<dbReference type="EC" id="2.4.1.-" evidence="11"/>
<dbReference type="Gene3D" id="3.90.550.50">
    <property type="match status" value="1"/>
</dbReference>
<evidence type="ECO:0000256" key="4">
    <source>
        <dbReference type="ARBA" id="ARBA00022679"/>
    </source>
</evidence>
<keyword evidence="3 11" id="KW-0328">Glycosyltransferase</keyword>
<keyword evidence="8 11" id="KW-0333">Golgi apparatus</keyword>
<gene>
    <name evidence="12" type="ORF">DPMN_113106</name>
</gene>
<dbReference type="Pfam" id="PF01762">
    <property type="entry name" value="Galactosyl_T"/>
    <property type="match status" value="1"/>
</dbReference>
<evidence type="ECO:0000256" key="8">
    <source>
        <dbReference type="ARBA" id="ARBA00023034"/>
    </source>
</evidence>
<dbReference type="PROSITE" id="PS51257">
    <property type="entry name" value="PROKAR_LIPOPROTEIN"/>
    <property type="match status" value="1"/>
</dbReference>
<proteinExistence type="inferred from homology"/>
<keyword evidence="13" id="KW-1185">Reference proteome</keyword>
<organism evidence="12 13">
    <name type="scientific">Dreissena polymorpha</name>
    <name type="common">Zebra mussel</name>
    <name type="synonym">Mytilus polymorpha</name>
    <dbReference type="NCBI Taxonomy" id="45954"/>
    <lineage>
        <taxon>Eukaryota</taxon>
        <taxon>Metazoa</taxon>
        <taxon>Spiralia</taxon>
        <taxon>Lophotrochozoa</taxon>
        <taxon>Mollusca</taxon>
        <taxon>Bivalvia</taxon>
        <taxon>Autobranchia</taxon>
        <taxon>Heteroconchia</taxon>
        <taxon>Euheterodonta</taxon>
        <taxon>Imparidentia</taxon>
        <taxon>Neoheterodontei</taxon>
        <taxon>Myida</taxon>
        <taxon>Dreissenoidea</taxon>
        <taxon>Dreissenidae</taxon>
        <taxon>Dreissena</taxon>
    </lineage>
</organism>
<comment type="similarity">
    <text evidence="2 11">Belongs to the glycosyltransferase 31 family.</text>
</comment>
<accession>A0A9D4KHN2</accession>
<evidence type="ECO:0000256" key="2">
    <source>
        <dbReference type="ARBA" id="ARBA00008661"/>
    </source>
</evidence>
<evidence type="ECO:0000256" key="11">
    <source>
        <dbReference type="RuleBase" id="RU363063"/>
    </source>
</evidence>